<reference evidence="7" key="1">
    <citation type="submission" date="2018-06" db="EMBL/GenBank/DDBJ databases">
        <authorList>
            <person name="Zhirakovskaya E."/>
        </authorList>
    </citation>
    <scope>NUCLEOTIDE SEQUENCE</scope>
</reference>
<dbReference type="InterPro" id="IPR002293">
    <property type="entry name" value="AA/rel_permease1"/>
</dbReference>
<evidence type="ECO:0000256" key="6">
    <source>
        <dbReference type="SAM" id="Phobius"/>
    </source>
</evidence>
<keyword evidence="5 6" id="KW-0472">Membrane</keyword>
<comment type="subcellular location">
    <subcellularLocation>
        <location evidence="1">Cell membrane</location>
        <topology evidence="1">Multi-pass membrane protein</topology>
    </subcellularLocation>
</comment>
<feature type="transmembrane region" description="Helical" evidence="6">
    <location>
        <begin position="409"/>
        <end position="427"/>
    </location>
</feature>
<dbReference type="AlphaFoldDB" id="A0A3B0RQG3"/>
<keyword evidence="3 6" id="KW-0812">Transmembrane</keyword>
<gene>
    <name evidence="7" type="ORF">MNBD_ALPHA06-121</name>
</gene>
<proteinExistence type="predicted"/>
<keyword evidence="4 6" id="KW-1133">Transmembrane helix</keyword>
<evidence type="ECO:0000313" key="7">
    <source>
        <dbReference type="EMBL" id="VAV86783.1"/>
    </source>
</evidence>
<evidence type="ECO:0000256" key="4">
    <source>
        <dbReference type="ARBA" id="ARBA00022989"/>
    </source>
</evidence>
<dbReference type="PIRSF" id="PIRSF006060">
    <property type="entry name" value="AA_transporter"/>
    <property type="match status" value="1"/>
</dbReference>
<accession>A0A3B0RQG3</accession>
<dbReference type="GO" id="GO:0005886">
    <property type="term" value="C:plasma membrane"/>
    <property type="evidence" value="ECO:0007669"/>
    <property type="project" value="UniProtKB-SubCell"/>
</dbReference>
<feature type="transmembrane region" description="Helical" evidence="6">
    <location>
        <begin position="233"/>
        <end position="257"/>
    </location>
</feature>
<feature type="transmembrane region" description="Helical" evidence="6">
    <location>
        <begin position="194"/>
        <end position="212"/>
    </location>
</feature>
<evidence type="ECO:0008006" key="8">
    <source>
        <dbReference type="Google" id="ProtNLM"/>
    </source>
</evidence>
<feature type="transmembrane region" description="Helical" evidence="6">
    <location>
        <begin position="46"/>
        <end position="68"/>
    </location>
</feature>
<feature type="transmembrane region" description="Helical" evidence="6">
    <location>
        <begin position="326"/>
        <end position="347"/>
    </location>
</feature>
<dbReference type="GO" id="GO:0022857">
    <property type="term" value="F:transmembrane transporter activity"/>
    <property type="evidence" value="ECO:0007669"/>
    <property type="project" value="InterPro"/>
</dbReference>
<feature type="transmembrane region" description="Helical" evidence="6">
    <location>
        <begin position="89"/>
        <end position="118"/>
    </location>
</feature>
<name>A0A3B0RQG3_9ZZZZ</name>
<feature type="transmembrane region" description="Helical" evidence="6">
    <location>
        <begin position="20"/>
        <end position="40"/>
    </location>
</feature>
<feature type="transmembrane region" description="Helical" evidence="6">
    <location>
        <begin position="277"/>
        <end position="300"/>
    </location>
</feature>
<dbReference type="PANTHER" id="PTHR42770:SF18">
    <property type="entry name" value="ARGININE_AGMATINE ANTIPORTER"/>
    <property type="match status" value="1"/>
</dbReference>
<feature type="transmembrane region" description="Helical" evidence="6">
    <location>
        <begin position="124"/>
        <end position="144"/>
    </location>
</feature>
<feature type="transmembrane region" description="Helical" evidence="6">
    <location>
        <begin position="156"/>
        <end position="174"/>
    </location>
</feature>
<dbReference type="Gene3D" id="1.20.1740.10">
    <property type="entry name" value="Amino acid/polyamine transporter I"/>
    <property type="match status" value="1"/>
</dbReference>
<feature type="transmembrane region" description="Helical" evidence="6">
    <location>
        <begin position="353"/>
        <end position="374"/>
    </location>
</feature>
<organism evidence="7">
    <name type="scientific">hydrothermal vent metagenome</name>
    <dbReference type="NCBI Taxonomy" id="652676"/>
    <lineage>
        <taxon>unclassified sequences</taxon>
        <taxon>metagenomes</taxon>
        <taxon>ecological metagenomes</taxon>
    </lineage>
</organism>
<evidence type="ECO:0000256" key="5">
    <source>
        <dbReference type="ARBA" id="ARBA00023136"/>
    </source>
</evidence>
<evidence type="ECO:0000256" key="3">
    <source>
        <dbReference type="ARBA" id="ARBA00022692"/>
    </source>
</evidence>
<evidence type="ECO:0000256" key="2">
    <source>
        <dbReference type="ARBA" id="ARBA00022475"/>
    </source>
</evidence>
<dbReference type="Pfam" id="PF13520">
    <property type="entry name" value="AA_permease_2"/>
    <property type="match status" value="1"/>
</dbReference>
<evidence type="ECO:0000256" key="1">
    <source>
        <dbReference type="ARBA" id="ARBA00004651"/>
    </source>
</evidence>
<keyword evidence="2" id="KW-1003">Cell membrane</keyword>
<dbReference type="EMBL" id="UOEE01000011">
    <property type="protein sequence ID" value="VAV86783.1"/>
    <property type="molecule type" value="Genomic_DNA"/>
</dbReference>
<feature type="transmembrane region" description="Helical" evidence="6">
    <location>
        <begin position="386"/>
        <end position="403"/>
    </location>
</feature>
<dbReference type="PANTHER" id="PTHR42770">
    <property type="entry name" value="AMINO ACID TRANSPORTER-RELATED"/>
    <property type="match status" value="1"/>
</dbReference>
<protein>
    <recommendedName>
        <fullName evidence="8">Amino acid permease</fullName>
    </recommendedName>
</protein>
<sequence length="434" mass="45208">MTEQTKDKSNPKASMGFWKVWSMTVGVMVGSGIFLLPAVLAPFGSLGFLGWLMTSVGAILIALILGRLAARTERTGGPYAYAHDAFGPLAGFLVGWGYWLAVVFAIAAISVAFAGYLAALVPAIAANTALQAASAIAMIWALTLVNIRGVSEAASIQLLMAVLKLVPLLVIIWLGFRAGSVENIPPFNPSGQAILPALAATALLTMWAFLGIEAGVVPAEDVIDPKRTIPRAVVFGTVCVTFIYIASTAAVMMLVPADVLATSTAPFVDAAKSLGSIGAPLIAIGALIATAGSLNGNILLGGQMPLAAALDGLAPKFLTRRNQGQAPYFALLISSSISSVLLLFNYADGLVSTFTFLISMSTLATLTPYAVSALADLRFSWKSAKGWAVICLLAIAYTLMAMIGSGLKVLVWGIPLLAAGVPVYFLIRQRGETK</sequence>
<dbReference type="InterPro" id="IPR050367">
    <property type="entry name" value="APC_superfamily"/>
</dbReference>